<gene>
    <name evidence="2" type="ORF">HRQ87_19070</name>
</gene>
<accession>A0ABX2J1L5</accession>
<dbReference type="EMBL" id="JABUFE010000022">
    <property type="protein sequence ID" value="NSX56888.1"/>
    <property type="molecule type" value="Genomic_DNA"/>
</dbReference>
<comment type="caution">
    <text evidence="2">The sequence shown here is derived from an EMBL/GenBank/DDBJ whole genome shotgun (WGS) entry which is preliminary data.</text>
</comment>
<dbReference type="Proteomes" id="UP000777935">
    <property type="component" value="Unassembled WGS sequence"/>
</dbReference>
<evidence type="ECO:0000313" key="2">
    <source>
        <dbReference type="EMBL" id="NSX56888.1"/>
    </source>
</evidence>
<proteinExistence type="predicted"/>
<name>A0ABX2J1L5_9RHOB</name>
<organism evidence="2 3">
    <name type="scientific">Parasulfitobacter algicola</name>
    <dbReference type="NCBI Taxonomy" id="2614809"/>
    <lineage>
        <taxon>Bacteria</taxon>
        <taxon>Pseudomonadati</taxon>
        <taxon>Pseudomonadota</taxon>
        <taxon>Alphaproteobacteria</taxon>
        <taxon>Rhodobacterales</taxon>
        <taxon>Roseobacteraceae</taxon>
        <taxon>Parasulfitobacter</taxon>
    </lineage>
</organism>
<evidence type="ECO:0000313" key="3">
    <source>
        <dbReference type="Proteomes" id="UP000777935"/>
    </source>
</evidence>
<keyword evidence="3" id="KW-1185">Reference proteome</keyword>
<feature type="region of interest" description="Disordered" evidence="1">
    <location>
        <begin position="1"/>
        <end position="20"/>
    </location>
</feature>
<dbReference type="RefSeq" id="WP_174140040.1">
    <property type="nucleotide sequence ID" value="NZ_JABUFE010000022.1"/>
</dbReference>
<protein>
    <submittedName>
        <fullName evidence="2">Uncharacterized protein</fullName>
    </submittedName>
</protein>
<evidence type="ECO:0000256" key="1">
    <source>
        <dbReference type="SAM" id="MobiDB-lite"/>
    </source>
</evidence>
<sequence length="224" mass="24545">MQEKKMPSHPHQRATPTIASTQGKPVAKFARLFALAVVVAASPTVLSAQSETDGGDIDCKVILCLAGGFPSGCGDALSYMLDRISPPNPQPPFGFCPMSNGEAYTNFDAPYSRLNRMTRSGWDCPAGKNLFFARHDEDEGHDRIEAFCYTDTRTVRSGWGEDRETRIEYLGRSSATPVNLRIQITVEPHTAQEFASPTYVMNYHTGYYRATAPGSAPVTLSQSE</sequence>
<reference evidence="2 3" key="1">
    <citation type="submission" date="2020-06" db="EMBL/GenBank/DDBJ databases">
        <title>Sulfitobacter algicola sp. nov., isolated from green algae.</title>
        <authorList>
            <person name="Wang C."/>
        </authorList>
    </citation>
    <scope>NUCLEOTIDE SEQUENCE [LARGE SCALE GENOMIC DNA]</scope>
    <source>
        <strain evidence="2 3">1151</strain>
    </source>
</reference>